<evidence type="ECO:0000259" key="7">
    <source>
        <dbReference type="Pfam" id="PF02771"/>
    </source>
</evidence>
<evidence type="ECO:0000256" key="3">
    <source>
        <dbReference type="ARBA" id="ARBA00022630"/>
    </source>
</evidence>
<evidence type="ECO:0000256" key="1">
    <source>
        <dbReference type="ARBA" id="ARBA00001974"/>
    </source>
</evidence>
<comment type="caution">
    <text evidence="8">The sequence shown here is derived from an EMBL/GenBank/DDBJ whole genome shotgun (WGS) entry which is preliminary data.</text>
</comment>
<dbReference type="GO" id="GO:0016491">
    <property type="term" value="F:oxidoreductase activity"/>
    <property type="evidence" value="ECO:0007669"/>
    <property type="project" value="UniProtKB-KW"/>
</dbReference>
<keyword evidence="9" id="KW-1185">Reference proteome</keyword>
<dbReference type="Gene3D" id="2.40.110.10">
    <property type="entry name" value="Butyryl-CoA Dehydrogenase, subunit A, domain 2"/>
    <property type="match status" value="1"/>
</dbReference>
<keyword evidence="3" id="KW-0285">Flavoprotein</keyword>
<feature type="domain" description="Acyl-CoA dehydrogenase/oxidase N-terminal" evidence="7">
    <location>
        <begin position="6"/>
        <end position="91"/>
    </location>
</feature>
<evidence type="ECO:0000259" key="6">
    <source>
        <dbReference type="Pfam" id="PF00441"/>
    </source>
</evidence>
<reference evidence="8 9" key="1">
    <citation type="submission" date="2023-11" db="EMBL/GenBank/DDBJ databases">
        <authorList>
            <person name="Xu M."/>
            <person name="Jiang T."/>
        </authorList>
    </citation>
    <scope>NUCLEOTIDE SEQUENCE [LARGE SCALE GENOMIC DNA]</scope>
    <source>
        <strain evidence="8 9">SD</strain>
    </source>
</reference>
<dbReference type="PANTHER" id="PTHR43884:SF20">
    <property type="entry name" value="ACYL-COA DEHYDROGENASE FADE28"/>
    <property type="match status" value="1"/>
</dbReference>
<comment type="cofactor">
    <cofactor evidence="1">
        <name>FAD</name>
        <dbReference type="ChEBI" id="CHEBI:57692"/>
    </cofactor>
</comment>
<dbReference type="InterPro" id="IPR037069">
    <property type="entry name" value="AcylCoA_DH/ox_N_sf"/>
</dbReference>
<dbReference type="Pfam" id="PF02771">
    <property type="entry name" value="Acyl-CoA_dh_N"/>
    <property type="match status" value="1"/>
</dbReference>
<dbReference type="Gene3D" id="1.20.140.10">
    <property type="entry name" value="Butyryl-CoA Dehydrogenase, subunit A, domain 3"/>
    <property type="match status" value="1"/>
</dbReference>
<evidence type="ECO:0000256" key="5">
    <source>
        <dbReference type="ARBA" id="ARBA00023002"/>
    </source>
</evidence>
<evidence type="ECO:0000313" key="8">
    <source>
        <dbReference type="EMBL" id="MDX8152307.1"/>
    </source>
</evidence>
<feature type="domain" description="Acyl-CoA dehydrogenase/oxidase C-terminal" evidence="6">
    <location>
        <begin position="231"/>
        <end position="362"/>
    </location>
</feature>
<evidence type="ECO:0000313" key="9">
    <source>
        <dbReference type="Proteomes" id="UP001277761"/>
    </source>
</evidence>
<gene>
    <name evidence="8" type="ORF">SK069_11920</name>
</gene>
<organism evidence="8 9">
    <name type="scientific">Patulibacter brassicae</name>
    <dbReference type="NCBI Taxonomy" id="1705717"/>
    <lineage>
        <taxon>Bacteria</taxon>
        <taxon>Bacillati</taxon>
        <taxon>Actinomycetota</taxon>
        <taxon>Thermoleophilia</taxon>
        <taxon>Solirubrobacterales</taxon>
        <taxon>Patulibacteraceae</taxon>
        <taxon>Patulibacter</taxon>
    </lineage>
</organism>
<dbReference type="InterPro" id="IPR036250">
    <property type="entry name" value="AcylCo_DH-like_C"/>
</dbReference>
<evidence type="ECO:0000256" key="4">
    <source>
        <dbReference type="ARBA" id="ARBA00022827"/>
    </source>
</evidence>
<protein>
    <submittedName>
        <fullName evidence="8">Acyl-CoA dehydrogenase family protein</fullName>
        <ecNumber evidence="8">1.-.-.-</ecNumber>
    </submittedName>
</protein>
<keyword evidence="4" id="KW-0274">FAD</keyword>
<dbReference type="RefSeq" id="WP_319954461.1">
    <property type="nucleotide sequence ID" value="NZ_JAXAVX010000005.1"/>
</dbReference>
<dbReference type="Gene3D" id="1.10.540.10">
    <property type="entry name" value="Acyl-CoA dehydrogenase/oxidase, N-terminal domain"/>
    <property type="match status" value="1"/>
</dbReference>
<dbReference type="Proteomes" id="UP001277761">
    <property type="component" value="Unassembled WGS sequence"/>
</dbReference>
<dbReference type="EC" id="1.-.-.-" evidence="8"/>
<accession>A0ABU4VKE4</accession>
<evidence type="ECO:0000256" key="2">
    <source>
        <dbReference type="ARBA" id="ARBA00009347"/>
    </source>
</evidence>
<proteinExistence type="inferred from homology"/>
<dbReference type="SUPFAM" id="SSF56645">
    <property type="entry name" value="Acyl-CoA dehydrogenase NM domain-like"/>
    <property type="match status" value="1"/>
</dbReference>
<dbReference type="PANTHER" id="PTHR43884">
    <property type="entry name" value="ACYL-COA DEHYDROGENASE"/>
    <property type="match status" value="1"/>
</dbReference>
<comment type="similarity">
    <text evidence="2">Belongs to the acyl-CoA dehydrogenase family.</text>
</comment>
<dbReference type="EMBL" id="JAXAVX010000005">
    <property type="protein sequence ID" value="MDX8152307.1"/>
    <property type="molecule type" value="Genomic_DNA"/>
</dbReference>
<dbReference type="InterPro" id="IPR009075">
    <property type="entry name" value="AcylCo_DH/oxidase_C"/>
</dbReference>
<sequence length="379" mass="39305">MDLSLTDEQEYLREAAAGALGRVDTVAAAREALEDEGKRPQLWPTVVEQGWTGLLTSEERGGAGLGLYDAALIVQEGGKRLAPLGLATALPAAAILDAAGDADAALAAGGEQRVVWLPVAPPTDRDARWTSDARRGLVRPAAPSAAVSGDEVTLTGEIAWAPDAAQADRLLVVGVTDDDATAPVAAIVDASAAGVTVEPVVRYDATQPLAHVRLDGAVGRRVDADADALAAGFHVAQTLLAADAVGAVETLLEMGVAYAKERQTFGRPIGSYQAVKHHLVEVLRLLENARSLLIYAAWAHEHDHAQLALAASAARSGAGHALEVASRETISVHGGIGATWEHDAPLFFRRAQLTRRLLGGTDGATDRVAGELLSGVATV</sequence>
<dbReference type="Pfam" id="PF00441">
    <property type="entry name" value="Acyl-CoA_dh_1"/>
    <property type="match status" value="1"/>
</dbReference>
<dbReference type="InterPro" id="IPR046373">
    <property type="entry name" value="Acyl-CoA_Oxase/DH_mid-dom_sf"/>
</dbReference>
<dbReference type="SUPFAM" id="SSF47203">
    <property type="entry name" value="Acyl-CoA dehydrogenase C-terminal domain-like"/>
    <property type="match status" value="1"/>
</dbReference>
<dbReference type="InterPro" id="IPR013786">
    <property type="entry name" value="AcylCoA_DH/ox_N"/>
</dbReference>
<name>A0ABU4VKE4_9ACTN</name>
<dbReference type="InterPro" id="IPR009100">
    <property type="entry name" value="AcylCoA_DH/oxidase_NM_dom_sf"/>
</dbReference>
<keyword evidence="5 8" id="KW-0560">Oxidoreductase</keyword>